<dbReference type="AlphaFoldDB" id="A0ABD3UUJ8"/>
<gene>
    <name evidence="6" type="ORF">ACJMK2_016701</name>
</gene>
<accession>A0ABD3UUJ8</accession>
<name>A0ABD3UUJ8_SINWO</name>
<protein>
    <recommendedName>
        <fullName evidence="5">C1q domain-containing protein</fullName>
    </recommendedName>
</protein>
<dbReference type="InterPro" id="IPR001073">
    <property type="entry name" value="C1q_dom"/>
</dbReference>
<dbReference type="InterPro" id="IPR050822">
    <property type="entry name" value="Cerebellin_Synaptic_Org"/>
</dbReference>
<dbReference type="Pfam" id="PF00386">
    <property type="entry name" value="C1q"/>
    <property type="match status" value="1"/>
</dbReference>
<evidence type="ECO:0000256" key="2">
    <source>
        <dbReference type="ARBA" id="ARBA00022525"/>
    </source>
</evidence>
<dbReference type="SMART" id="SM00110">
    <property type="entry name" value="C1Q"/>
    <property type="match status" value="1"/>
</dbReference>
<keyword evidence="7" id="KW-1185">Reference proteome</keyword>
<evidence type="ECO:0000259" key="5">
    <source>
        <dbReference type="PROSITE" id="PS50871"/>
    </source>
</evidence>
<comment type="caution">
    <text evidence="6">The sequence shown here is derived from an EMBL/GenBank/DDBJ whole genome shotgun (WGS) entry which is preliminary data.</text>
</comment>
<dbReference type="Gene3D" id="2.60.120.40">
    <property type="match status" value="1"/>
</dbReference>
<dbReference type="PANTHER" id="PTHR22923">
    <property type="entry name" value="CEREBELLIN-RELATED"/>
    <property type="match status" value="1"/>
</dbReference>
<dbReference type="SUPFAM" id="SSF49842">
    <property type="entry name" value="TNF-like"/>
    <property type="match status" value="1"/>
</dbReference>
<dbReference type="EMBL" id="JBJQND010000015">
    <property type="protein sequence ID" value="KAL3853131.1"/>
    <property type="molecule type" value="Genomic_DNA"/>
</dbReference>
<feature type="domain" description="C1q" evidence="5">
    <location>
        <begin position="70"/>
        <end position="210"/>
    </location>
</feature>
<sequence length="210" mass="23122">MLFLCIFIISVQLCHGMFDGMTCSDVGAVKLRLEEEKEKRLLLQNDVEILMLKVGNLERKLEKETDGSSSRSRNVAFMAYRDTPLTNIGLNQKLVFDKVATNEGNGYSAITGIFTVPISGIYFFTWMTAHAKTVVSPDTDLVTGIVVNGEYKVHTAAVVTHGFNMGGNSAVFRLNAADNVWIGVSLGNGIYSNSGSRWYYPTFSGFLVQP</sequence>
<dbReference type="PRINTS" id="PR00007">
    <property type="entry name" value="COMPLEMNTC1Q"/>
</dbReference>
<dbReference type="PROSITE" id="PS50871">
    <property type="entry name" value="C1Q"/>
    <property type="match status" value="1"/>
</dbReference>
<dbReference type="Proteomes" id="UP001634394">
    <property type="component" value="Unassembled WGS sequence"/>
</dbReference>
<reference evidence="6 7" key="1">
    <citation type="submission" date="2024-11" db="EMBL/GenBank/DDBJ databases">
        <title>Chromosome-level genome assembly of the freshwater bivalve Anodonta woodiana.</title>
        <authorList>
            <person name="Chen X."/>
        </authorList>
    </citation>
    <scope>NUCLEOTIDE SEQUENCE [LARGE SCALE GENOMIC DNA]</scope>
    <source>
        <strain evidence="6">MN2024</strain>
        <tissue evidence="6">Gills</tissue>
    </source>
</reference>
<evidence type="ECO:0000313" key="7">
    <source>
        <dbReference type="Proteomes" id="UP001634394"/>
    </source>
</evidence>
<comment type="subcellular location">
    <subcellularLocation>
        <location evidence="1">Secreted</location>
    </subcellularLocation>
</comment>
<evidence type="ECO:0000256" key="1">
    <source>
        <dbReference type="ARBA" id="ARBA00004613"/>
    </source>
</evidence>
<proteinExistence type="predicted"/>
<feature type="chain" id="PRO_5044791881" description="C1q domain-containing protein" evidence="4">
    <location>
        <begin position="17"/>
        <end position="210"/>
    </location>
</feature>
<feature type="signal peptide" evidence="4">
    <location>
        <begin position="1"/>
        <end position="16"/>
    </location>
</feature>
<organism evidence="6 7">
    <name type="scientific">Sinanodonta woodiana</name>
    <name type="common">Chinese pond mussel</name>
    <name type="synonym">Anodonta woodiana</name>
    <dbReference type="NCBI Taxonomy" id="1069815"/>
    <lineage>
        <taxon>Eukaryota</taxon>
        <taxon>Metazoa</taxon>
        <taxon>Spiralia</taxon>
        <taxon>Lophotrochozoa</taxon>
        <taxon>Mollusca</taxon>
        <taxon>Bivalvia</taxon>
        <taxon>Autobranchia</taxon>
        <taxon>Heteroconchia</taxon>
        <taxon>Palaeoheterodonta</taxon>
        <taxon>Unionida</taxon>
        <taxon>Unionoidea</taxon>
        <taxon>Unionidae</taxon>
        <taxon>Unioninae</taxon>
        <taxon>Sinanodonta</taxon>
    </lineage>
</organism>
<dbReference type="PANTHER" id="PTHR22923:SF102">
    <property type="entry name" value="CEREBELLIN 13-RELATED"/>
    <property type="match status" value="1"/>
</dbReference>
<evidence type="ECO:0000256" key="3">
    <source>
        <dbReference type="ARBA" id="ARBA00022729"/>
    </source>
</evidence>
<keyword evidence="2" id="KW-0964">Secreted</keyword>
<dbReference type="GO" id="GO:0005576">
    <property type="term" value="C:extracellular region"/>
    <property type="evidence" value="ECO:0007669"/>
    <property type="project" value="UniProtKB-SubCell"/>
</dbReference>
<evidence type="ECO:0000313" key="6">
    <source>
        <dbReference type="EMBL" id="KAL3853131.1"/>
    </source>
</evidence>
<evidence type="ECO:0000256" key="4">
    <source>
        <dbReference type="SAM" id="SignalP"/>
    </source>
</evidence>
<keyword evidence="3 4" id="KW-0732">Signal</keyword>
<dbReference type="InterPro" id="IPR008983">
    <property type="entry name" value="Tumour_necrosis_fac-like_dom"/>
</dbReference>